<keyword evidence="8" id="KW-0067">ATP-binding</keyword>
<dbReference type="InterPro" id="IPR001650">
    <property type="entry name" value="Helicase_C-like"/>
</dbReference>
<proteinExistence type="inferred from homology"/>
<feature type="domain" description="Helicase C-terminal" evidence="11">
    <location>
        <begin position="451"/>
        <end position="604"/>
    </location>
</feature>
<accession>A0AA92UAI7</accession>
<comment type="caution">
    <text evidence="13">The sequence shown here is derived from an EMBL/GenBank/DDBJ whole genome shotgun (WGS) entry which is preliminary data.</text>
</comment>
<keyword evidence="5" id="KW-0547">Nucleotide-binding</keyword>
<evidence type="ECO:0000313" key="13">
    <source>
        <dbReference type="EMBL" id="RGW78630.1"/>
    </source>
</evidence>
<dbReference type="Gene3D" id="1.10.3210.30">
    <property type="match status" value="1"/>
</dbReference>
<evidence type="ECO:0000259" key="10">
    <source>
        <dbReference type="PROSITE" id="PS51192"/>
    </source>
</evidence>
<evidence type="ECO:0000256" key="1">
    <source>
        <dbReference type="ARBA" id="ARBA00006847"/>
    </source>
</evidence>
<evidence type="ECO:0000256" key="7">
    <source>
        <dbReference type="ARBA" id="ARBA00022806"/>
    </source>
</evidence>
<dbReference type="Pfam" id="PF01966">
    <property type="entry name" value="HD"/>
    <property type="match status" value="1"/>
</dbReference>
<dbReference type="SMART" id="SM00490">
    <property type="entry name" value="HELICc"/>
    <property type="match status" value="1"/>
</dbReference>
<dbReference type="Pfam" id="PF22590">
    <property type="entry name" value="Cas3-like_C_2"/>
    <property type="match status" value="1"/>
</dbReference>
<dbReference type="InterPro" id="IPR006474">
    <property type="entry name" value="Helicase_Cas3_CRISPR-ass_core"/>
</dbReference>
<dbReference type="InterPro" id="IPR011545">
    <property type="entry name" value="DEAD/DEAH_box_helicase_dom"/>
</dbReference>
<evidence type="ECO:0000256" key="4">
    <source>
        <dbReference type="ARBA" id="ARBA00022723"/>
    </source>
</evidence>
<sequence length="727" mass="83466">MENVDCKSTLKQDTEGALYIAHSENCYGELQTMKQHSEGVARMMKSFALSGEYVDVYTYCGLLHDVGKYSKGFQKYIRAEGEKEPHAKWGAYMARMDKLVNVAFPVFGHHAGLPNRDAMFETLNQCGKEESKWLDVLCSLKEDGLCIPPCDNSSFNRIKENTTKELFVRMLYSSLVDADSLDTERHFEKEQYDARPQLSLDVDVLLDALDHKLSSFSLESSLNKLRTEVRLYAQSLAAQPQGCFSMTLPTGMGKTLCSLNWALHHAKVHSNIKRIVIVLPFLSIIDQTAKELKSIFKDHDVILEHHSNVIYEGKESEEEEFYCKDPKQLATENWDYPIVVTTTVQFFESLFSNQRSKCRKMHNLQDSIVIFDEIQTLPVHLAECTMKILNDMLHLCRCSILFCTATQPNFQTRADFKGIDRIVPLVENPTAIFAATKRVEYYPIADYEVQSMDSIAQKVCEEKEPVLIVCNTKKKAKALFDIIKEKGNMQVLHLSTNMCQKHRMAVIDKVKSKLKNGEKLILCSTQLIEAGVDIDFPIVFRELAPLESIIQSAGRCNREGKLEKGKVFLFQLEEKGQPSAEYKTFTQFAQLCYHNNENRLTDADFYAEYYTDIVKLYAPEDIITPKREKLMFQDVADKYHIIDSSATSLFVYRYNEESLQLYKEITSKEYLSRKDYQQIAQYCVQVYSKFERDNSDKIAETTNGVKVWSGAYSEEFGLSNEEEIFCI</sequence>
<evidence type="ECO:0000259" key="12">
    <source>
        <dbReference type="PROSITE" id="PS51643"/>
    </source>
</evidence>
<evidence type="ECO:0000256" key="5">
    <source>
        <dbReference type="ARBA" id="ARBA00022741"/>
    </source>
</evidence>
<dbReference type="NCBIfam" id="TIGR01587">
    <property type="entry name" value="cas3_core"/>
    <property type="match status" value="1"/>
</dbReference>
<dbReference type="Proteomes" id="UP000285776">
    <property type="component" value="Unassembled WGS sequence"/>
</dbReference>
<dbReference type="PANTHER" id="PTHR24031">
    <property type="entry name" value="RNA HELICASE"/>
    <property type="match status" value="1"/>
</dbReference>
<keyword evidence="7" id="KW-0347">Helicase</keyword>
<keyword evidence="3" id="KW-0540">Nuclease</keyword>
<name>A0AA92UAI7_9BACT</name>
<dbReference type="InterPro" id="IPR014001">
    <property type="entry name" value="Helicase_ATP-bd"/>
</dbReference>
<evidence type="ECO:0000256" key="2">
    <source>
        <dbReference type="ARBA" id="ARBA00009046"/>
    </source>
</evidence>
<dbReference type="CDD" id="cd09641">
    <property type="entry name" value="Cas3''_I"/>
    <property type="match status" value="1"/>
</dbReference>
<gene>
    <name evidence="13" type="primary">cas3</name>
    <name evidence="13" type="ORF">DWV53_09055</name>
</gene>
<reference evidence="13 14" key="1">
    <citation type="submission" date="2018-08" db="EMBL/GenBank/DDBJ databases">
        <title>A genome reference for cultivated species of the human gut microbiota.</title>
        <authorList>
            <person name="Zou Y."/>
            <person name="Xue W."/>
            <person name="Luo G."/>
        </authorList>
    </citation>
    <scope>NUCLEOTIDE SEQUENCE [LARGE SCALE GENOMIC DNA]</scope>
    <source>
        <strain evidence="13 14">AF10-17</strain>
    </source>
</reference>
<evidence type="ECO:0000256" key="8">
    <source>
        <dbReference type="ARBA" id="ARBA00022840"/>
    </source>
</evidence>
<evidence type="ECO:0000256" key="3">
    <source>
        <dbReference type="ARBA" id="ARBA00022722"/>
    </source>
</evidence>
<dbReference type="AlphaFoldDB" id="A0AA92UAI7"/>
<dbReference type="SUPFAM" id="SSF52540">
    <property type="entry name" value="P-loop containing nucleoside triphosphate hydrolases"/>
    <property type="match status" value="1"/>
</dbReference>
<organism evidence="13 14">
    <name type="scientific">Segatella copri</name>
    <dbReference type="NCBI Taxonomy" id="165179"/>
    <lineage>
        <taxon>Bacteria</taxon>
        <taxon>Pseudomonadati</taxon>
        <taxon>Bacteroidota</taxon>
        <taxon>Bacteroidia</taxon>
        <taxon>Bacteroidales</taxon>
        <taxon>Prevotellaceae</taxon>
        <taxon>Segatella</taxon>
    </lineage>
</organism>
<keyword evidence="9" id="KW-0051">Antiviral defense</keyword>
<dbReference type="GO" id="GO:0004518">
    <property type="term" value="F:nuclease activity"/>
    <property type="evidence" value="ECO:0007669"/>
    <property type="project" value="UniProtKB-KW"/>
</dbReference>
<feature type="domain" description="HD Cas3-type" evidence="12">
    <location>
        <begin position="26"/>
        <end position="181"/>
    </location>
</feature>
<dbReference type="InterPro" id="IPR027417">
    <property type="entry name" value="P-loop_NTPase"/>
</dbReference>
<dbReference type="GO" id="GO:0046872">
    <property type="term" value="F:metal ion binding"/>
    <property type="evidence" value="ECO:0007669"/>
    <property type="project" value="UniProtKB-KW"/>
</dbReference>
<dbReference type="SMART" id="SM00487">
    <property type="entry name" value="DEXDc"/>
    <property type="match status" value="1"/>
</dbReference>
<evidence type="ECO:0000256" key="9">
    <source>
        <dbReference type="ARBA" id="ARBA00023118"/>
    </source>
</evidence>
<dbReference type="SUPFAM" id="SSF109604">
    <property type="entry name" value="HD-domain/PDEase-like"/>
    <property type="match status" value="1"/>
</dbReference>
<dbReference type="GO" id="GO:0051607">
    <property type="term" value="P:defense response to virus"/>
    <property type="evidence" value="ECO:0007669"/>
    <property type="project" value="UniProtKB-KW"/>
</dbReference>
<dbReference type="InterPro" id="IPR038257">
    <property type="entry name" value="CRISPR-assoc_Cas3_HD_sf"/>
</dbReference>
<dbReference type="Gene3D" id="3.40.50.300">
    <property type="entry name" value="P-loop containing nucleotide triphosphate hydrolases"/>
    <property type="match status" value="2"/>
</dbReference>
<evidence type="ECO:0000256" key="6">
    <source>
        <dbReference type="ARBA" id="ARBA00022801"/>
    </source>
</evidence>
<dbReference type="InterPro" id="IPR054712">
    <property type="entry name" value="Cas3-like_dom"/>
</dbReference>
<dbReference type="GO" id="GO:0003676">
    <property type="term" value="F:nucleic acid binding"/>
    <property type="evidence" value="ECO:0007669"/>
    <property type="project" value="InterPro"/>
</dbReference>
<dbReference type="NCBIfam" id="TIGR01596">
    <property type="entry name" value="cas3_HD"/>
    <property type="match status" value="1"/>
</dbReference>
<protein>
    <submittedName>
        <fullName evidence="13">CRISPR-associated helicase Cas3</fullName>
    </submittedName>
</protein>
<evidence type="ECO:0000313" key="14">
    <source>
        <dbReference type="Proteomes" id="UP000285776"/>
    </source>
</evidence>
<evidence type="ECO:0000259" key="11">
    <source>
        <dbReference type="PROSITE" id="PS51194"/>
    </source>
</evidence>
<dbReference type="PROSITE" id="PS51192">
    <property type="entry name" value="HELICASE_ATP_BIND_1"/>
    <property type="match status" value="1"/>
</dbReference>
<dbReference type="PROSITE" id="PS51194">
    <property type="entry name" value="HELICASE_CTER"/>
    <property type="match status" value="1"/>
</dbReference>
<dbReference type="GO" id="GO:0005524">
    <property type="term" value="F:ATP binding"/>
    <property type="evidence" value="ECO:0007669"/>
    <property type="project" value="UniProtKB-KW"/>
</dbReference>
<dbReference type="InterPro" id="IPR006483">
    <property type="entry name" value="CRISPR-assoc_Cas3_HD"/>
</dbReference>
<feature type="domain" description="Helicase ATP-binding" evidence="10">
    <location>
        <begin position="235"/>
        <end position="425"/>
    </location>
</feature>
<dbReference type="Pfam" id="PF00270">
    <property type="entry name" value="DEAD"/>
    <property type="match status" value="1"/>
</dbReference>
<dbReference type="CDD" id="cd17930">
    <property type="entry name" value="DEXHc_cas3"/>
    <property type="match status" value="1"/>
</dbReference>
<comment type="similarity">
    <text evidence="2">In the central section; belongs to the CRISPR-associated helicase Cas3 family.</text>
</comment>
<keyword evidence="6" id="KW-0378">Hydrolase</keyword>
<dbReference type="InterPro" id="IPR006674">
    <property type="entry name" value="HD_domain"/>
</dbReference>
<dbReference type="EMBL" id="QSAV01000026">
    <property type="protein sequence ID" value="RGW78630.1"/>
    <property type="molecule type" value="Genomic_DNA"/>
</dbReference>
<dbReference type="PROSITE" id="PS51643">
    <property type="entry name" value="HD_CAS3"/>
    <property type="match status" value="1"/>
</dbReference>
<keyword evidence="4" id="KW-0479">Metal-binding</keyword>
<comment type="similarity">
    <text evidence="1">In the N-terminal section; belongs to the CRISPR-associated nuclease Cas3-HD family.</text>
</comment>
<dbReference type="GO" id="GO:0016787">
    <property type="term" value="F:hydrolase activity"/>
    <property type="evidence" value="ECO:0007669"/>
    <property type="project" value="UniProtKB-KW"/>
</dbReference>
<dbReference type="GO" id="GO:0004386">
    <property type="term" value="F:helicase activity"/>
    <property type="evidence" value="ECO:0007669"/>
    <property type="project" value="UniProtKB-KW"/>
</dbReference>